<evidence type="ECO:0000313" key="3">
    <source>
        <dbReference type="Proteomes" id="UP000239872"/>
    </source>
</evidence>
<accession>A0A2S7SU35</accession>
<dbReference type="RefSeq" id="WP_105040114.1">
    <property type="nucleotide sequence ID" value="NZ_PPSL01000004.1"/>
</dbReference>
<feature type="chain" id="PRO_5015634745" evidence="1">
    <location>
        <begin position="24"/>
        <end position="291"/>
    </location>
</feature>
<protein>
    <submittedName>
        <fullName evidence="2">Uncharacterized protein</fullName>
    </submittedName>
</protein>
<gene>
    <name evidence="2" type="ORF">CJD36_015525</name>
</gene>
<proteinExistence type="predicted"/>
<evidence type="ECO:0000313" key="2">
    <source>
        <dbReference type="EMBL" id="PQJ10105.1"/>
    </source>
</evidence>
<dbReference type="Proteomes" id="UP000239872">
    <property type="component" value="Unassembled WGS sequence"/>
</dbReference>
<organism evidence="2 3">
    <name type="scientific">Flavipsychrobacter stenotrophus</name>
    <dbReference type="NCBI Taxonomy" id="2077091"/>
    <lineage>
        <taxon>Bacteria</taxon>
        <taxon>Pseudomonadati</taxon>
        <taxon>Bacteroidota</taxon>
        <taxon>Chitinophagia</taxon>
        <taxon>Chitinophagales</taxon>
        <taxon>Chitinophagaceae</taxon>
        <taxon>Flavipsychrobacter</taxon>
    </lineage>
</organism>
<comment type="caution">
    <text evidence="2">The sequence shown here is derived from an EMBL/GenBank/DDBJ whole genome shotgun (WGS) entry which is preliminary data.</text>
</comment>
<keyword evidence="1" id="KW-0732">Signal</keyword>
<keyword evidence="3" id="KW-1185">Reference proteome</keyword>
<dbReference type="AlphaFoldDB" id="A0A2S7SU35"/>
<feature type="signal peptide" evidence="1">
    <location>
        <begin position="1"/>
        <end position="23"/>
    </location>
</feature>
<dbReference type="OrthoDB" id="8887208at2"/>
<sequence>MNIKTIAAGLLTVGTLFALNATAQTADQPAKKKKHRTGSIYFSWGYNTEWYTRSTVHVTQRELQNDYDLVQVKAHDHKGWNDKSIFKQPITIPQYNYRLGYYFNDKQDLAFEINFDHTKYIIANNQQIRVKGIRNNAPVDQDILFSENNGFYYFLNNGANFLLFNIVKRYGLYHTPNRSIAIDLTGKAGIGPVIPHVENKLFGATNDMGFQLGGWNTGLETALRVMVMKYGFLEFSQKVDYARYSHLKVASGTAKQNFGTYELILSAGFILPTTKHNPMFEKKHLADNAAK</sequence>
<name>A0A2S7SU35_9BACT</name>
<reference evidence="2 3" key="1">
    <citation type="submission" date="2018-01" db="EMBL/GenBank/DDBJ databases">
        <title>A novel member of the phylum Bacteroidetes isolated from glacier ice.</title>
        <authorList>
            <person name="Liu Q."/>
            <person name="Xin Y.-H."/>
        </authorList>
    </citation>
    <scope>NUCLEOTIDE SEQUENCE [LARGE SCALE GENOMIC DNA]</scope>
    <source>
        <strain evidence="2 3">RB1R16</strain>
    </source>
</reference>
<dbReference type="EMBL" id="PPSL01000004">
    <property type="protein sequence ID" value="PQJ10105.1"/>
    <property type="molecule type" value="Genomic_DNA"/>
</dbReference>
<evidence type="ECO:0000256" key="1">
    <source>
        <dbReference type="SAM" id="SignalP"/>
    </source>
</evidence>